<dbReference type="AlphaFoldDB" id="A0A841M565"/>
<gene>
    <name evidence="1" type="ORF">FHS77_001986</name>
</gene>
<dbReference type="RefSeq" id="WP_184222784.1">
    <property type="nucleotide sequence ID" value="NZ_JACIIU010000008.1"/>
</dbReference>
<dbReference type="Proteomes" id="UP000555393">
    <property type="component" value="Unassembled WGS sequence"/>
</dbReference>
<accession>A0A841M565</accession>
<evidence type="ECO:0000313" key="2">
    <source>
        <dbReference type="Proteomes" id="UP000555393"/>
    </source>
</evidence>
<evidence type="ECO:0000313" key="1">
    <source>
        <dbReference type="EMBL" id="MBB6261431.1"/>
    </source>
</evidence>
<keyword evidence="2" id="KW-1185">Reference proteome</keyword>
<sequence>MDTWLVSEKSGRTDRLDDKGRHNAVIRATCDSEVGNPAVIPAHLFE</sequence>
<name>A0A841M565_9HYPH</name>
<dbReference type="EMBL" id="JACIIU010000008">
    <property type="protein sequence ID" value="MBB6261431.1"/>
    <property type="molecule type" value="Genomic_DNA"/>
</dbReference>
<comment type="caution">
    <text evidence="1">The sequence shown here is derived from an EMBL/GenBank/DDBJ whole genome shotgun (WGS) entry which is preliminary data.</text>
</comment>
<reference evidence="1 2" key="1">
    <citation type="submission" date="2020-08" db="EMBL/GenBank/DDBJ databases">
        <title>Genomic Encyclopedia of Type Strains, Phase IV (KMG-IV): sequencing the most valuable type-strain genomes for metagenomic binning, comparative biology and taxonomic classification.</title>
        <authorList>
            <person name="Goeker M."/>
        </authorList>
    </citation>
    <scope>NUCLEOTIDE SEQUENCE [LARGE SCALE GENOMIC DNA]</scope>
    <source>
        <strain evidence="1 2">DSM 22336</strain>
    </source>
</reference>
<proteinExistence type="predicted"/>
<protein>
    <submittedName>
        <fullName evidence="1">Uncharacterized protein</fullName>
    </submittedName>
</protein>
<organism evidence="1 2">
    <name type="scientific">Paenochrobactrum gallinarii</name>
    <dbReference type="NCBI Taxonomy" id="643673"/>
    <lineage>
        <taxon>Bacteria</taxon>
        <taxon>Pseudomonadati</taxon>
        <taxon>Pseudomonadota</taxon>
        <taxon>Alphaproteobacteria</taxon>
        <taxon>Hyphomicrobiales</taxon>
        <taxon>Brucellaceae</taxon>
        <taxon>Paenochrobactrum</taxon>
    </lineage>
</organism>